<organism evidence="4 5">
    <name type="scientific">Basidiobolus ranarum</name>
    <dbReference type="NCBI Taxonomy" id="34480"/>
    <lineage>
        <taxon>Eukaryota</taxon>
        <taxon>Fungi</taxon>
        <taxon>Fungi incertae sedis</taxon>
        <taxon>Zoopagomycota</taxon>
        <taxon>Entomophthoromycotina</taxon>
        <taxon>Basidiobolomycetes</taxon>
        <taxon>Basidiobolales</taxon>
        <taxon>Basidiobolaceae</taxon>
        <taxon>Basidiobolus</taxon>
    </lineage>
</organism>
<dbReference type="InterPro" id="IPR017243">
    <property type="entry name" value="Bloc1s5"/>
</dbReference>
<dbReference type="EMBL" id="JASJQH010000144">
    <property type="protein sequence ID" value="KAK9766568.1"/>
    <property type="molecule type" value="Genomic_DNA"/>
</dbReference>
<dbReference type="Proteomes" id="UP001479436">
    <property type="component" value="Unassembled WGS sequence"/>
</dbReference>
<evidence type="ECO:0000256" key="1">
    <source>
        <dbReference type="ARBA" id="ARBA00010754"/>
    </source>
</evidence>
<name>A0ABR2WYG7_9FUNG</name>
<comment type="similarity">
    <text evidence="1">Belongs to the BLOC1S5 family.</text>
</comment>
<evidence type="ECO:0000313" key="5">
    <source>
        <dbReference type="Proteomes" id="UP001479436"/>
    </source>
</evidence>
<feature type="coiled-coil region" evidence="3">
    <location>
        <begin position="53"/>
        <end position="80"/>
    </location>
</feature>
<sequence>MTEYKPNYEAVFEDVVGVFDTIFHHPKENLERETSFVLNEFEIVRQDREPENLKRSLEYLKAAQTELNSLEEDADVMLKEHQKNVKEVAENIFTLKSTIDTAENTRLGNSNRAEQKAALLHELELKRQQVELDNKAEYKAMLQQHSDLIAQSWKQNIEL</sequence>
<keyword evidence="5" id="KW-1185">Reference proteome</keyword>
<gene>
    <name evidence="4" type="ORF">K7432_004261</name>
</gene>
<proteinExistence type="inferred from homology"/>
<evidence type="ECO:0000256" key="3">
    <source>
        <dbReference type="SAM" id="Coils"/>
    </source>
</evidence>
<accession>A0ABR2WYG7</accession>
<dbReference type="Pfam" id="PF14942">
    <property type="entry name" value="Muted"/>
    <property type="match status" value="1"/>
</dbReference>
<comment type="caution">
    <text evidence="4">The sequence shown here is derived from an EMBL/GenBank/DDBJ whole genome shotgun (WGS) entry which is preliminary data.</text>
</comment>
<protein>
    <recommendedName>
        <fullName evidence="2">Biogenesis of lysosome-related organelles complex 1 subunit 5</fullName>
    </recommendedName>
</protein>
<evidence type="ECO:0000313" key="4">
    <source>
        <dbReference type="EMBL" id="KAK9766568.1"/>
    </source>
</evidence>
<evidence type="ECO:0000256" key="2">
    <source>
        <dbReference type="ARBA" id="ARBA00019580"/>
    </source>
</evidence>
<keyword evidence="3" id="KW-0175">Coiled coil</keyword>
<reference evidence="4 5" key="1">
    <citation type="submission" date="2023-04" db="EMBL/GenBank/DDBJ databases">
        <title>Genome of Basidiobolus ranarum AG-B5.</title>
        <authorList>
            <person name="Stajich J.E."/>
            <person name="Carter-House D."/>
            <person name="Gryganskyi A."/>
        </authorList>
    </citation>
    <scope>NUCLEOTIDE SEQUENCE [LARGE SCALE GENOMIC DNA]</scope>
    <source>
        <strain evidence="4 5">AG-B5</strain>
    </source>
</reference>